<gene>
    <name evidence="1" type="ORF">AVDCRST_MAG84-3913</name>
</gene>
<accession>A0A6J4MU73</accession>
<proteinExistence type="predicted"/>
<dbReference type="EMBL" id="CADCTZ010000799">
    <property type="protein sequence ID" value="CAA9366852.1"/>
    <property type="molecule type" value="Genomic_DNA"/>
</dbReference>
<protein>
    <submittedName>
        <fullName evidence="1">Uncharacterized protein</fullName>
    </submittedName>
</protein>
<sequence length="50" mass="6026">MQFDVTRSVEMKGKNHYLFTNYHFPIPHSPLLLTNFQFPITIPQFPFRDN</sequence>
<reference evidence="1" key="1">
    <citation type="submission" date="2020-02" db="EMBL/GenBank/DDBJ databases">
        <authorList>
            <person name="Meier V. D."/>
        </authorList>
    </citation>
    <scope>NUCLEOTIDE SEQUENCE</scope>
    <source>
        <strain evidence="1">AVDCRST_MAG84</strain>
    </source>
</reference>
<dbReference type="AlphaFoldDB" id="A0A6J4MU73"/>
<evidence type="ECO:0000313" key="1">
    <source>
        <dbReference type="EMBL" id="CAA9366852.1"/>
    </source>
</evidence>
<name>A0A6J4MU73_9CYAN</name>
<organism evidence="1">
    <name type="scientific">uncultured Microcoleus sp</name>
    <dbReference type="NCBI Taxonomy" id="259945"/>
    <lineage>
        <taxon>Bacteria</taxon>
        <taxon>Bacillati</taxon>
        <taxon>Cyanobacteriota</taxon>
        <taxon>Cyanophyceae</taxon>
        <taxon>Oscillatoriophycideae</taxon>
        <taxon>Oscillatoriales</taxon>
        <taxon>Microcoleaceae</taxon>
        <taxon>Microcoleus</taxon>
        <taxon>environmental samples</taxon>
    </lineage>
</organism>